<dbReference type="Gene3D" id="3.30.70.100">
    <property type="match status" value="1"/>
</dbReference>
<dbReference type="Proteomes" id="UP000495940">
    <property type="component" value="Chromosome"/>
</dbReference>
<dbReference type="KEGG" id="shaw:CEB94_22655"/>
<keyword evidence="2" id="KW-1185">Reference proteome</keyword>
<evidence type="ECO:0000313" key="1">
    <source>
        <dbReference type="EMBL" id="QCD57328.1"/>
    </source>
</evidence>
<proteinExistence type="predicted"/>
<dbReference type="AlphaFoldDB" id="A0A6G5RGS4"/>
<dbReference type="EMBL" id="CP021978">
    <property type="protein sequence ID" value="QCD57328.1"/>
    <property type="molecule type" value="Genomic_DNA"/>
</dbReference>
<accession>A0A6G5RGS4</accession>
<name>A0A6G5RGS4_9ACTN</name>
<gene>
    <name evidence="1" type="ORF">CEB94_22655</name>
</gene>
<dbReference type="RefSeq" id="WP_175433903.1">
    <property type="nucleotide sequence ID" value="NZ_CP021978.1"/>
</dbReference>
<organism evidence="1 2">
    <name type="scientific">Streptomyces hawaiiensis</name>
    <dbReference type="NCBI Taxonomy" id="67305"/>
    <lineage>
        <taxon>Bacteria</taxon>
        <taxon>Bacillati</taxon>
        <taxon>Actinomycetota</taxon>
        <taxon>Actinomycetes</taxon>
        <taxon>Kitasatosporales</taxon>
        <taxon>Streptomycetaceae</taxon>
        <taxon>Streptomyces</taxon>
    </lineage>
</organism>
<dbReference type="SUPFAM" id="SSF54909">
    <property type="entry name" value="Dimeric alpha+beta barrel"/>
    <property type="match status" value="1"/>
</dbReference>
<reference evidence="1 2" key="1">
    <citation type="submission" date="2017-06" db="EMBL/GenBank/DDBJ databases">
        <title>Complete Genome Sequence of Streptomyces hawaiiensis NRRL 15010 and insights into acyldepsipeptides biosynthesis.</title>
        <authorList>
            <person name="Mariita R.M."/>
            <person name="Sello J.K."/>
        </authorList>
    </citation>
    <scope>NUCLEOTIDE SEQUENCE [LARGE SCALE GENOMIC DNA]</scope>
    <source>
        <strain evidence="1 2">ATCC 12236</strain>
    </source>
</reference>
<evidence type="ECO:0000313" key="2">
    <source>
        <dbReference type="Proteomes" id="UP000495940"/>
    </source>
</evidence>
<dbReference type="InterPro" id="IPR011008">
    <property type="entry name" value="Dimeric_a/b-barrel"/>
</dbReference>
<sequence>MIAHVVLYRYPETMSETDRERFRKELAEATRSTGVVERFTAGRHVPLPADDAATESLYSVAARWEFTDLEQLRAFSVHSAMSGVVDTWVRRLGIGVAFANTADEEEFRT</sequence>
<protein>
    <submittedName>
        <fullName evidence="1">Uncharacterized protein</fullName>
    </submittedName>
</protein>